<evidence type="ECO:0000313" key="5">
    <source>
        <dbReference type="Proteomes" id="UP000334990"/>
    </source>
</evidence>
<evidence type="ECO:0000256" key="1">
    <source>
        <dbReference type="ARBA" id="ARBA00022553"/>
    </source>
</evidence>
<reference evidence="4 5" key="1">
    <citation type="submission" date="2019-10" db="EMBL/GenBank/DDBJ databases">
        <title>Whole genome shotgun sequence of Acrocarpospora corrugata NBRC 13972.</title>
        <authorList>
            <person name="Ichikawa N."/>
            <person name="Kimura A."/>
            <person name="Kitahashi Y."/>
            <person name="Komaki H."/>
            <person name="Oguchi A."/>
        </authorList>
    </citation>
    <scope>NUCLEOTIDE SEQUENCE [LARGE SCALE GENOMIC DNA]</scope>
    <source>
        <strain evidence="4 5">NBRC 13972</strain>
    </source>
</reference>
<dbReference type="OrthoDB" id="3078176at2"/>
<evidence type="ECO:0000256" key="2">
    <source>
        <dbReference type="SAM" id="MobiDB-lite"/>
    </source>
</evidence>
<comment type="caution">
    <text evidence="4">The sequence shown here is derived from an EMBL/GenBank/DDBJ whole genome shotgun (WGS) entry which is preliminary data.</text>
</comment>
<feature type="region of interest" description="Disordered" evidence="2">
    <location>
        <begin position="31"/>
        <end position="70"/>
    </location>
</feature>
<proteinExistence type="predicted"/>
<dbReference type="SUPFAM" id="SSF49879">
    <property type="entry name" value="SMAD/FHA domain"/>
    <property type="match status" value="1"/>
</dbReference>
<keyword evidence="1" id="KW-0597">Phosphoprotein</keyword>
<feature type="compositionally biased region" description="Gly residues" evidence="2">
    <location>
        <begin position="51"/>
        <end position="60"/>
    </location>
</feature>
<dbReference type="AlphaFoldDB" id="A0A5M3W0L4"/>
<evidence type="ECO:0000259" key="3">
    <source>
        <dbReference type="PROSITE" id="PS50006"/>
    </source>
</evidence>
<dbReference type="RefSeq" id="WP_155338865.1">
    <property type="nucleotide sequence ID" value="NZ_BAAABN010000019.1"/>
</dbReference>
<sequence>MADLTCPYCGNPAPETAPLCPTCGGPLLTGETGQSGQPGQDSQAGQLGHAGQLGQGGQAGEPGKTRIGPLPARRDGCPACGADIPDPGNLVCVECLEPLGRTPDRREPVAGTRRDRPRTLLLDFPGGRVTVPPGGTETLGRDPAAGGSAQVFQRFENISRRHATLGVDPGGSAWIRDENSTNGTFVNGVPIRPGARTSLHDGDLLRLAADVEARVRLRENADG</sequence>
<dbReference type="EMBL" id="BLAD01000060">
    <property type="protein sequence ID" value="GES02657.1"/>
    <property type="molecule type" value="Genomic_DNA"/>
</dbReference>
<dbReference type="Proteomes" id="UP000334990">
    <property type="component" value="Unassembled WGS sequence"/>
</dbReference>
<dbReference type="PROSITE" id="PS50006">
    <property type="entry name" value="FHA_DOMAIN"/>
    <property type="match status" value="1"/>
</dbReference>
<dbReference type="Pfam" id="PF00498">
    <property type="entry name" value="FHA"/>
    <property type="match status" value="1"/>
</dbReference>
<accession>A0A5M3W0L4</accession>
<dbReference type="InterPro" id="IPR008984">
    <property type="entry name" value="SMAD_FHA_dom_sf"/>
</dbReference>
<organism evidence="4 5">
    <name type="scientific">Acrocarpospora corrugata</name>
    <dbReference type="NCBI Taxonomy" id="35763"/>
    <lineage>
        <taxon>Bacteria</taxon>
        <taxon>Bacillati</taxon>
        <taxon>Actinomycetota</taxon>
        <taxon>Actinomycetes</taxon>
        <taxon>Streptosporangiales</taxon>
        <taxon>Streptosporangiaceae</taxon>
        <taxon>Acrocarpospora</taxon>
    </lineage>
</organism>
<evidence type="ECO:0000313" key="4">
    <source>
        <dbReference type="EMBL" id="GES02657.1"/>
    </source>
</evidence>
<dbReference type="Gene3D" id="2.60.200.20">
    <property type="match status" value="1"/>
</dbReference>
<dbReference type="InterPro" id="IPR000253">
    <property type="entry name" value="FHA_dom"/>
</dbReference>
<keyword evidence="5" id="KW-1185">Reference proteome</keyword>
<dbReference type="SMART" id="SM00240">
    <property type="entry name" value="FHA"/>
    <property type="match status" value="1"/>
</dbReference>
<gene>
    <name evidence="4" type="ORF">Acor_47230</name>
</gene>
<feature type="compositionally biased region" description="Polar residues" evidence="2">
    <location>
        <begin position="31"/>
        <end position="42"/>
    </location>
</feature>
<name>A0A5M3W0L4_9ACTN</name>
<dbReference type="CDD" id="cd00060">
    <property type="entry name" value="FHA"/>
    <property type="match status" value="1"/>
</dbReference>
<protein>
    <recommendedName>
        <fullName evidence="3">FHA domain-containing protein</fullName>
    </recommendedName>
</protein>
<feature type="domain" description="FHA" evidence="3">
    <location>
        <begin position="137"/>
        <end position="191"/>
    </location>
</feature>